<keyword evidence="8" id="KW-1185">Reference proteome</keyword>
<evidence type="ECO:0000256" key="1">
    <source>
        <dbReference type="ARBA" id="ARBA00008725"/>
    </source>
</evidence>
<dbReference type="Proteomes" id="UP000523000">
    <property type="component" value="Unassembled WGS sequence"/>
</dbReference>
<evidence type="ECO:0000256" key="4">
    <source>
        <dbReference type="PIRNR" id="PIRNR002756"/>
    </source>
</evidence>
<evidence type="ECO:0000259" key="6">
    <source>
        <dbReference type="Pfam" id="PF12849"/>
    </source>
</evidence>
<dbReference type="InterPro" id="IPR050962">
    <property type="entry name" value="Phosphate-bind_PstS"/>
</dbReference>
<proteinExistence type="inferred from homology"/>
<dbReference type="InterPro" id="IPR005673">
    <property type="entry name" value="ABC_phos-bd_PstS"/>
</dbReference>
<name>A0A839QHG1_9MICC</name>
<organism evidence="7 8">
    <name type="scientific">Paeniglutamicibacter cryotolerans</name>
    <dbReference type="NCBI Taxonomy" id="670079"/>
    <lineage>
        <taxon>Bacteria</taxon>
        <taxon>Bacillati</taxon>
        <taxon>Actinomycetota</taxon>
        <taxon>Actinomycetes</taxon>
        <taxon>Micrococcales</taxon>
        <taxon>Micrococcaceae</taxon>
        <taxon>Paeniglutamicibacter</taxon>
    </lineage>
</organism>
<dbReference type="AlphaFoldDB" id="A0A839QHG1"/>
<dbReference type="GO" id="GO:0042301">
    <property type="term" value="F:phosphate ion binding"/>
    <property type="evidence" value="ECO:0007669"/>
    <property type="project" value="InterPro"/>
</dbReference>
<dbReference type="NCBIfam" id="TIGR00975">
    <property type="entry name" value="3a0107s03"/>
    <property type="match status" value="1"/>
</dbReference>
<keyword evidence="5" id="KW-0732">Signal</keyword>
<evidence type="ECO:0000256" key="3">
    <source>
        <dbReference type="ARBA" id="ARBA00022592"/>
    </source>
</evidence>
<gene>
    <name evidence="7" type="ORF">E9229_001234</name>
</gene>
<sequence length="371" mass="37833">MKVLRYGQAAAVLSIAALALTACGSDSPTAGAAGQPTGAGASSGVSGTLTGIGASSQKSAMEAWTAGFESVHPGTTIQYSPDGSGAGRKAFLAGGAQFAGSDAYLSDEELEASKQVCGPDGAFDIPAYVSPIAVAFNLGDVKELNLDAPTIAKIFKLEITNWNDPAIADQNPGITLPDQAITVVHRNDESGTTENFVDYLHTAAKDVWSYDVSGTWPSDLQSENAKGTSGVVATTSSTLGAITYADHSAVGALGVANVKVGSEYTKITSEAAAKAVEAATPVTGRGPLDMSLDLKRDSTESGTYPIILVSYHVYCASYKDQATVDLVKSFGEYVVSAAGQAEAAKSAGNAPLSQKLTEAATKSIESIKVGS</sequence>
<dbReference type="GO" id="GO:0035435">
    <property type="term" value="P:phosphate ion transmembrane transport"/>
    <property type="evidence" value="ECO:0007669"/>
    <property type="project" value="InterPro"/>
</dbReference>
<evidence type="ECO:0000256" key="5">
    <source>
        <dbReference type="SAM" id="SignalP"/>
    </source>
</evidence>
<evidence type="ECO:0000313" key="8">
    <source>
        <dbReference type="Proteomes" id="UP000523000"/>
    </source>
</evidence>
<dbReference type="PANTHER" id="PTHR42996">
    <property type="entry name" value="PHOSPHATE-BINDING PROTEIN PSTS"/>
    <property type="match status" value="1"/>
</dbReference>
<reference evidence="7 8" key="1">
    <citation type="submission" date="2020-08" db="EMBL/GenBank/DDBJ databases">
        <title>Sequencing the genomes of 1000 actinobacteria strains.</title>
        <authorList>
            <person name="Klenk H.-P."/>
        </authorList>
    </citation>
    <scope>NUCLEOTIDE SEQUENCE [LARGE SCALE GENOMIC DNA]</scope>
    <source>
        <strain evidence="7 8">DSM 22826</strain>
    </source>
</reference>
<protein>
    <recommendedName>
        <fullName evidence="4">Phosphate-binding protein</fullName>
    </recommendedName>
</protein>
<dbReference type="Gene3D" id="3.40.190.10">
    <property type="entry name" value="Periplasmic binding protein-like II"/>
    <property type="match status" value="2"/>
</dbReference>
<keyword evidence="2 4" id="KW-0813">Transport</keyword>
<dbReference type="GO" id="GO:0043190">
    <property type="term" value="C:ATP-binding cassette (ABC) transporter complex"/>
    <property type="evidence" value="ECO:0007669"/>
    <property type="project" value="InterPro"/>
</dbReference>
<feature type="domain" description="PBP" evidence="6">
    <location>
        <begin position="41"/>
        <end position="337"/>
    </location>
</feature>
<accession>A0A839QHG1</accession>
<dbReference type="CDD" id="cd13565">
    <property type="entry name" value="PBP2_PstS"/>
    <property type="match status" value="1"/>
</dbReference>
<dbReference type="PANTHER" id="PTHR42996:SF1">
    <property type="entry name" value="PHOSPHATE-BINDING PROTEIN PSTS"/>
    <property type="match status" value="1"/>
</dbReference>
<dbReference type="Pfam" id="PF12849">
    <property type="entry name" value="PBP_like_2"/>
    <property type="match status" value="1"/>
</dbReference>
<comment type="caution">
    <text evidence="7">The sequence shown here is derived from an EMBL/GenBank/DDBJ whole genome shotgun (WGS) entry which is preliminary data.</text>
</comment>
<feature type="signal peptide" evidence="5">
    <location>
        <begin position="1"/>
        <end position="32"/>
    </location>
</feature>
<dbReference type="SUPFAM" id="SSF53850">
    <property type="entry name" value="Periplasmic binding protein-like II"/>
    <property type="match status" value="1"/>
</dbReference>
<comment type="similarity">
    <text evidence="1 4">Belongs to the PstS family.</text>
</comment>
<dbReference type="InterPro" id="IPR024370">
    <property type="entry name" value="PBP_domain"/>
</dbReference>
<evidence type="ECO:0000256" key="2">
    <source>
        <dbReference type="ARBA" id="ARBA00022448"/>
    </source>
</evidence>
<dbReference type="RefSeq" id="WP_183510357.1">
    <property type="nucleotide sequence ID" value="NZ_BAABGK010000113.1"/>
</dbReference>
<feature type="chain" id="PRO_5032550078" description="Phosphate-binding protein" evidence="5">
    <location>
        <begin position="33"/>
        <end position="371"/>
    </location>
</feature>
<dbReference type="PIRSF" id="PIRSF002756">
    <property type="entry name" value="PstS"/>
    <property type="match status" value="1"/>
</dbReference>
<dbReference type="EMBL" id="JACHVS010000001">
    <property type="protein sequence ID" value="MBB2995043.1"/>
    <property type="molecule type" value="Genomic_DNA"/>
</dbReference>
<keyword evidence="3 4" id="KW-0592">Phosphate transport</keyword>
<evidence type="ECO:0000313" key="7">
    <source>
        <dbReference type="EMBL" id="MBB2995043.1"/>
    </source>
</evidence>
<dbReference type="PROSITE" id="PS51257">
    <property type="entry name" value="PROKAR_LIPOPROTEIN"/>
    <property type="match status" value="1"/>
</dbReference>